<evidence type="ECO:0000256" key="5">
    <source>
        <dbReference type="ARBA" id="ARBA00022781"/>
    </source>
</evidence>
<comment type="similarity">
    <text evidence="2 9">Belongs to the V-ATPase 116 kDa subunit family.</text>
</comment>
<dbReference type="Pfam" id="PF01496">
    <property type="entry name" value="V_ATPase_I"/>
    <property type="match status" value="1"/>
</dbReference>
<organism evidence="10 11">
    <name type="scientific">Thecamonas trahens ATCC 50062</name>
    <dbReference type="NCBI Taxonomy" id="461836"/>
    <lineage>
        <taxon>Eukaryota</taxon>
        <taxon>Apusozoa</taxon>
        <taxon>Apusomonadida</taxon>
        <taxon>Apusomonadidae</taxon>
        <taxon>Thecamonas</taxon>
    </lineage>
</organism>
<proteinExistence type="inferred from homology"/>
<dbReference type="PIRSF" id="PIRSF001293">
    <property type="entry name" value="ATP6V0A1"/>
    <property type="match status" value="1"/>
</dbReference>
<comment type="subcellular location">
    <subcellularLocation>
        <location evidence="1">Membrane</location>
        <topology evidence="1">Multi-pass membrane protein</topology>
    </subcellularLocation>
</comment>
<keyword evidence="11" id="KW-1185">Reference proteome</keyword>
<feature type="transmembrane region" description="Helical" evidence="9">
    <location>
        <begin position="663"/>
        <end position="682"/>
    </location>
</feature>
<protein>
    <recommendedName>
        <fullName evidence="9">V-type proton ATPase subunit a</fullName>
    </recommendedName>
</protein>
<evidence type="ECO:0000256" key="9">
    <source>
        <dbReference type="RuleBase" id="RU361189"/>
    </source>
</evidence>
<dbReference type="InterPro" id="IPR026028">
    <property type="entry name" value="V-type_ATPase_116kDa_su_euka"/>
</dbReference>
<reference evidence="10 11" key="1">
    <citation type="submission" date="2010-05" db="EMBL/GenBank/DDBJ databases">
        <title>The Genome Sequence of Thecamonas trahens ATCC 50062.</title>
        <authorList>
            <consortium name="The Broad Institute Genome Sequencing Platform"/>
            <person name="Russ C."/>
            <person name="Cuomo C."/>
            <person name="Shea T."/>
            <person name="Young S.K."/>
            <person name="Zeng Q."/>
            <person name="Koehrsen M."/>
            <person name="Haas B."/>
            <person name="Borodovsky M."/>
            <person name="Guigo R."/>
            <person name="Alvarado L."/>
            <person name="Berlin A."/>
            <person name="Bochicchio J."/>
            <person name="Borenstein D."/>
            <person name="Chapman S."/>
            <person name="Chen Z."/>
            <person name="Freedman E."/>
            <person name="Gellesch M."/>
            <person name="Goldberg J."/>
            <person name="Griggs A."/>
            <person name="Gujja S."/>
            <person name="Heilman E."/>
            <person name="Heiman D."/>
            <person name="Hepburn T."/>
            <person name="Howarth C."/>
            <person name="Jen D."/>
            <person name="Larson L."/>
            <person name="Mehta T."/>
            <person name="Park D."/>
            <person name="Pearson M."/>
            <person name="Roberts A."/>
            <person name="Saif S."/>
            <person name="Shenoy N."/>
            <person name="Sisk P."/>
            <person name="Stolte C."/>
            <person name="Sykes S."/>
            <person name="Thomson T."/>
            <person name="Walk T."/>
            <person name="White J."/>
            <person name="Yandava C."/>
            <person name="Burger G."/>
            <person name="Gray M.W."/>
            <person name="Holland P.W.H."/>
            <person name="King N."/>
            <person name="Lang F.B.F."/>
            <person name="Roger A.J."/>
            <person name="Ruiz-Trillo I."/>
            <person name="Lander E."/>
            <person name="Nusbaum C."/>
        </authorList>
    </citation>
    <scope>NUCLEOTIDE SEQUENCE [LARGE SCALE GENOMIC DNA]</scope>
    <source>
        <strain evidence="10 11">ATCC 50062</strain>
    </source>
</reference>
<dbReference type="EMBL" id="GL349476">
    <property type="protein sequence ID" value="KNC52902.1"/>
    <property type="molecule type" value="Genomic_DNA"/>
</dbReference>
<dbReference type="STRING" id="461836.A0A0L0DKR7"/>
<feature type="transmembrane region" description="Helical" evidence="9">
    <location>
        <begin position="606"/>
        <end position="629"/>
    </location>
</feature>
<keyword evidence="3 9" id="KW-0813">Transport</keyword>
<evidence type="ECO:0000256" key="2">
    <source>
        <dbReference type="ARBA" id="ARBA00009904"/>
    </source>
</evidence>
<dbReference type="eggNOG" id="KOG2189">
    <property type="taxonomic scope" value="Eukaryota"/>
</dbReference>
<dbReference type="PANTHER" id="PTHR11629">
    <property type="entry name" value="VACUOLAR PROTON ATPASES"/>
    <property type="match status" value="1"/>
</dbReference>
<comment type="function">
    <text evidence="9">Essential component of the vacuolar proton pump (V-ATPase), a multimeric enzyme that catalyzes the translocation of protons across the membranes. Required for assembly and activity of the V-ATPase.</text>
</comment>
<dbReference type="GO" id="GO:0007035">
    <property type="term" value="P:vacuolar acidification"/>
    <property type="evidence" value="ECO:0007669"/>
    <property type="project" value="TreeGrafter"/>
</dbReference>
<evidence type="ECO:0000256" key="1">
    <source>
        <dbReference type="ARBA" id="ARBA00004141"/>
    </source>
</evidence>
<evidence type="ECO:0000313" key="11">
    <source>
        <dbReference type="Proteomes" id="UP000054408"/>
    </source>
</evidence>
<evidence type="ECO:0000256" key="4">
    <source>
        <dbReference type="ARBA" id="ARBA00022692"/>
    </source>
</evidence>
<dbReference type="GO" id="GO:0051117">
    <property type="term" value="F:ATPase binding"/>
    <property type="evidence" value="ECO:0007669"/>
    <property type="project" value="TreeGrafter"/>
</dbReference>
<feature type="transmembrane region" description="Helical" evidence="9">
    <location>
        <begin position="574"/>
        <end position="594"/>
    </location>
</feature>
<dbReference type="GO" id="GO:0046961">
    <property type="term" value="F:proton-transporting ATPase activity, rotational mechanism"/>
    <property type="evidence" value="ECO:0007669"/>
    <property type="project" value="InterPro"/>
</dbReference>
<dbReference type="OMA" id="FYLWFFL"/>
<dbReference type="PANTHER" id="PTHR11629:SF63">
    <property type="entry name" value="V-TYPE PROTON ATPASE SUBUNIT A"/>
    <property type="match status" value="1"/>
</dbReference>
<keyword evidence="5 9" id="KW-0375">Hydrogen ion transport</keyword>
<evidence type="ECO:0000256" key="8">
    <source>
        <dbReference type="ARBA" id="ARBA00023136"/>
    </source>
</evidence>
<dbReference type="RefSeq" id="XP_013754996.1">
    <property type="nucleotide sequence ID" value="XM_013899542.1"/>
</dbReference>
<dbReference type="OrthoDB" id="10264220at2759"/>
<feature type="transmembrane region" description="Helical" evidence="9">
    <location>
        <begin position="453"/>
        <end position="478"/>
    </location>
</feature>
<keyword evidence="6 9" id="KW-1133">Transmembrane helix</keyword>
<dbReference type="GeneID" id="25567604"/>
<evidence type="ECO:0000256" key="7">
    <source>
        <dbReference type="ARBA" id="ARBA00023065"/>
    </source>
</evidence>
<feature type="transmembrane region" description="Helical" evidence="9">
    <location>
        <begin position="499"/>
        <end position="516"/>
    </location>
</feature>
<keyword evidence="8 9" id="KW-0472">Membrane</keyword>
<dbReference type="InterPro" id="IPR002490">
    <property type="entry name" value="V-ATPase_116kDa_su"/>
</dbReference>
<gene>
    <name evidence="10" type="ORF">AMSG_09067</name>
</gene>
<sequence length="847" mass="92463">MGSLFRSEEMHLIEMVVQAEAAHATVEELGRTGVVQFVDLNPELNAFQRSYVNDVKRCDELERKLRFFKEQVEKAGLPIAPKTEAGAAATEASSLVQGARRGRRYGGAGAGMAAPADAGGANLDDLEEHFVELEAGLVQLNANQEILDSAANELTELQCLLAQTSVFFDDAGAAGDVFVSQTSALDANGPSASSPLLGTGGRLGESAPGAGTASSRAVQLGYVSGLLEQTKMARFERLLWRATRGNHILRQCTEAVELSDPASGEPVSKIAFIVFFQGARLRTKITKMCESYGANLYETPDTASARQQLLVEVEARMDDLELTLDSAAEQRERVLSVIAASLEDWLDIVNREQRIYHALNLWKSDVSSRALVARAWAPVWGDSQIEAALARGVARSGASVQSFFEVKVTSSPPPTYFVTNKYTAGFQALMDAYGMARYQEANAGVFTIITFPFLFAVMFGDLGHGALLTMFAAILVAYEGRIARIPGRPEMFNMLFNGRYLILAMGVFAMYAGLLYNDCFGFSIDFFGSNWSRPSDGDAHLIDPDRVYPFGVDPGWAGATNKLQFYNSFKMKTAIIYGVTQMLFGVVLSLTNHLYYGNYIDVWTRFIPEVLFLGGMFGYMVILIIYKWVTVIPDPPLILTVMIDMFLKAGSVPAKDEMYSGQGAVQIILVFVLLVAIPWLLLPKPIILWMRKKAAARRAGHSHGGATEALLAPAADGTEPEGDGHGHDMGEIVIHQIIHTIEYVLGTVSNTASYLRLWALSLAHAELSEVILDQVLFRGLKAGSAPLIFAAFTVWALATVGILMIMESLSAFLHALRLHWVEFLSKFGASDGWKFEPFNLDAPVAAE</sequence>
<dbReference type="AlphaFoldDB" id="A0A0L0DKR7"/>
<feature type="transmembrane region" description="Helical" evidence="9">
    <location>
        <begin position="787"/>
        <end position="806"/>
    </location>
</feature>
<evidence type="ECO:0000313" key="10">
    <source>
        <dbReference type="EMBL" id="KNC52902.1"/>
    </source>
</evidence>
<name>A0A0L0DKR7_THETB</name>
<dbReference type="GO" id="GO:0000220">
    <property type="term" value="C:vacuolar proton-transporting V-type ATPase, V0 domain"/>
    <property type="evidence" value="ECO:0007669"/>
    <property type="project" value="InterPro"/>
</dbReference>
<accession>A0A0L0DKR7</accession>
<keyword evidence="7 9" id="KW-0406">Ion transport</keyword>
<keyword evidence="4 9" id="KW-0812">Transmembrane</keyword>
<evidence type="ECO:0000256" key="3">
    <source>
        <dbReference type="ARBA" id="ARBA00022448"/>
    </source>
</evidence>
<dbReference type="Proteomes" id="UP000054408">
    <property type="component" value="Unassembled WGS sequence"/>
</dbReference>
<evidence type="ECO:0000256" key="6">
    <source>
        <dbReference type="ARBA" id="ARBA00022989"/>
    </source>
</evidence>